<accession>A0ABP9NWG2</accession>
<proteinExistence type="predicted"/>
<gene>
    <name evidence="2" type="ORF">GCM10023213_08370</name>
</gene>
<dbReference type="EMBL" id="BAABIA010000002">
    <property type="protein sequence ID" value="GAA5135326.1"/>
    <property type="molecule type" value="Genomic_DNA"/>
</dbReference>
<dbReference type="Proteomes" id="UP001499852">
    <property type="component" value="Unassembled WGS sequence"/>
</dbReference>
<reference evidence="3" key="1">
    <citation type="journal article" date="2019" name="Int. J. Syst. Evol. Microbiol.">
        <title>The Global Catalogue of Microorganisms (GCM) 10K type strain sequencing project: providing services to taxonomists for standard genome sequencing and annotation.</title>
        <authorList>
            <consortium name="The Broad Institute Genomics Platform"/>
            <consortium name="The Broad Institute Genome Sequencing Center for Infectious Disease"/>
            <person name="Wu L."/>
            <person name="Ma J."/>
        </authorList>
    </citation>
    <scope>NUCLEOTIDE SEQUENCE [LARGE SCALE GENOMIC DNA]</scope>
    <source>
        <strain evidence="3">JCM 18053</strain>
    </source>
</reference>
<organism evidence="2 3">
    <name type="scientific">Prosthecobacter algae</name>
    <dbReference type="NCBI Taxonomy" id="1144682"/>
    <lineage>
        <taxon>Bacteria</taxon>
        <taxon>Pseudomonadati</taxon>
        <taxon>Verrucomicrobiota</taxon>
        <taxon>Verrucomicrobiia</taxon>
        <taxon>Verrucomicrobiales</taxon>
        <taxon>Verrucomicrobiaceae</taxon>
        <taxon>Prosthecobacter</taxon>
    </lineage>
</organism>
<name>A0ABP9NWG2_9BACT</name>
<feature type="transmembrane region" description="Helical" evidence="1">
    <location>
        <begin position="26"/>
        <end position="48"/>
    </location>
</feature>
<keyword evidence="1" id="KW-0812">Transmembrane</keyword>
<evidence type="ECO:0000313" key="2">
    <source>
        <dbReference type="EMBL" id="GAA5135326.1"/>
    </source>
</evidence>
<evidence type="ECO:0008006" key="4">
    <source>
        <dbReference type="Google" id="ProtNLM"/>
    </source>
</evidence>
<sequence length="226" mass="24106">METPPNIPAATDSRPLPRRSSWPRTLLIVAGVFLLGCGLTAAATAWWVKRNVYADLIQPVSLTSQEQQMLEAKLHVLETSAAPASQPETSPGEHERTLVITAKEINAYLASQNLGETVQVQLGPDSISATVLAPVSADSGLPLVSGTTVRLGVNLSARMDEQKKVALQVNDVRVGGLPMPNAWLGYIKGVNLAGENLEKDPGLQRFLAGIQSLKITSEGLRIVLAE</sequence>
<keyword evidence="1" id="KW-0472">Membrane</keyword>
<evidence type="ECO:0000256" key="1">
    <source>
        <dbReference type="SAM" id="Phobius"/>
    </source>
</evidence>
<comment type="caution">
    <text evidence="2">The sequence shown here is derived from an EMBL/GenBank/DDBJ whole genome shotgun (WGS) entry which is preliminary data.</text>
</comment>
<dbReference type="RefSeq" id="WP_345735112.1">
    <property type="nucleotide sequence ID" value="NZ_BAABIA010000002.1"/>
</dbReference>
<keyword evidence="1" id="KW-1133">Transmembrane helix</keyword>
<keyword evidence="3" id="KW-1185">Reference proteome</keyword>
<evidence type="ECO:0000313" key="3">
    <source>
        <dbReference type="Proteomes" id="UP001499852"/>
    </source>
</evidence>
<protein>
    <recommendedName>
        <fullName evidence="4">Arginine N-succinyltransferase</fullName>
    </recommendedName>
</protein>